<evidence type="ECO:0000313" key="3">
    <source>
        <dbReference type="Proteomes" id="UP000886998"/>
    </source>
</evidence>
<accession>A0A8X7CQC2</accession>
<proteinExistence type="predicted"/>
<dbReference type="AlphaFoldDB" id="A0A8X7CQC2"/>
<dbReference type="EMBL" id="BMAV01022055">
    <property type="protein sequence ID" value="GFY76641.1"/>
    <property type="molecule type" value="Genomic_DNA"/>
</dbReference>
<organism evidence="2 3">
    <name type="scientific">Trichonephila inaurata madagascariensis</name>
    <dbReference type="NCBI Taxonomy" id="2747483"/>
    <lineage>
        <taxon>Eukaryota</taxon>
        <taxon>Metazoa</taxon>
        <taxon>Ecdysozoa</taxon>
        <taxon>Arthropoda</taxon>
        <taxon>Chelicerata</taxon>
        <taxon>Arachnida</taxon>
        <taxon>Araneae</taxon>
        <taxon>Araneomorphae</taxon>
        <taxon>Entelegynae</taxon>
        <taxon>Araneoidea</taxon>
        <taxon>Nephilidae</taxon>
        <taxon>Trichonephila</taxon>
        <taxon>Trichonephila inaurata</taxon>
    </lineage>
</organism>
<reference evidence="2" key="1">
    <citation type="submission" date="2020-08" db="EMBL/GenBank/DDBJ databases">
        <title>Multicomponent nature underlies the extraordinary mechanical properties of spider dragline silk.</title>
        <authorList>
            <person name="Kono N."/>
            <person name="Nakamura H."/>
            <person name="Mori M."/>
            <person name="Yoshida Y."/>
            <person name="Ohtoshi R."/>
            <person name="Malay A.D."/>
            <person name="Moran D.A.P."/>
            <person name="Tomita M."/>
            <person name="Numata K."/>
            <person name="Arakawa K."/>
        </authorList>
    </citation>
    <scope>NUCLEOTIDE SEQUENCE</scope>
</reference>
<evidence type="ECO:0000313" key="2">
    <source>
        <dbReference type="EMBL" id="GFY76641.1"/>
    </source>
</evidence>
<sequence>MFHFCSKFEEARVLLLAPGIFILVQRVRLTQVTGFLIVSVLGEQKHFFRVGAFVSRSVLFGLFGAAPERERPRKGTAIISQRGPTESGRGE</sequence>
<gene>
    <name evidence="2" type="ORF">TNIN_11591</name>
</gene>
<protein>
    <submittedName>
        <fullName evidence="2">Uncharacterized protein</fullName>
    </submittedName>
</protein>
<evidence type="ECO:0000256" key="1">
    <source>
        <dbReference type="SAM" id="MobiDB-lite"/>
    </source>
</evidence>
<keyword evidence="3" id="KW-1185">Reference proteome</keyword>
<feature type="region of interest" description="Disordered" evidence="1">
    <location>
        <begin position="70"/>
        <end position="91"/>
    </location>
</feature>
<comment type="caution">
    <text evidence="2">The sequence shown here is derived from an EMBL/GenBank/DDBJ whole genome shotgun (WGS) entry which is preliminary data.</text>
</comment>
<dbReference type="Proteomes" id="UP000886998">
    <property type="component" value="Unassembled WGS sequence"/>
</dbReference>
<name>A0A8X7CQC2_9ARAC</name>